<dbReference type="RefSeq" id="WP_009837170.1">
    <property type="nucleotide sequence ID" value="NZ_AAOH01000002.1"/>
</dbReference>
<evidence type="ECO:0000256" key="4">
    <source>
        <dbReference type="ARBA" id="ARBA00037131"/>
    </source>
</evidence>
<name>A4C5P1_9GAMM</name>
<evidence type="ECO:0000313" key="6">
    <source>
        <dbReference type="EMBL" id="EAR29295.1"/>
    </source>
</evidence>
<dbReference type="OrthoDB" id="239260at2"/>
<evidence type="ECO:0000313" key="7">
    <source>
        <dbReference type="Proteomes" id="UP000006201"/>
    </source>
</evidence>
<comment type="subcellular location">
    <subcellularLocation>
        <location evidence="1">Cytoplasm</location>
    </subcellularLocation>
</comment>
<accession>A4C5P1</accession>
<dbReference type="Gene3D" id="3.40.50.12370">
    <property type="match status" value="1"/>
</dbReference>
<dbReference type="PANTHER" id="PTHR47892">
    <property type="entry name" value="UNIVERSAL STRESS PROTEIN E"/>
    <property type="match status" value="1"/>
</dbReference>
<feature type="domain" description="UspA" evidence="5">
    <location>
        <begin position="168"/>
        <end position="288"/>
    </location>
</feature>
<keyword evidence="3" id="KW-0963">Cytoplasm</keyword>
<dbReference type="InterPro" id="IPR006016">
    <property type="entry name" value="UspA"/>
</dbReference>
<proteinExistence type="inferred from homology"/>
<feature type="domain" description="UspA" evidence="5">
    <location>
        <begin position="3"/>
        <end position="137"/>
    </location>
</feature>
<gene>
    <name evidence="6" type="ORF">PTD2_10784</name>
</gene>
<sequence>MDKRILVIIDHIKYCAPALKQAGILAKHFNQNIELICFTYEHSAHIPLELSPSQLEQVKQARLGQTANELAEQLLVVNHETQIEQSILWHKYPSQWLSDDCDFSKYSMVIKTRHIDNQQQFSQLDWQLIRTSPLPVYLAADQTWRNNKNVFGSLDLASKKASKVALNQAVIESCISFAQMNQASAKFGYAVSISPLLRDLGFVYVDETQMNALDNIPSDQQAILKQYQIINDVAVKAGPAEKVIPSLAADVNAGLVVIGSVGRKGLKGKLLGNTAEKILNLLKTDLLILTPEKE</sequence>
<dbReference type="GO" id="GO:0005737">
    <property type="term" value="C:cytoplasm"/>
    <property type="evidence" value="ECO:0007669"/>
    <property type="project" value="UniProtKB-SubCell"/>
</dbReference>
<comment type="caution">
    <text evidence="6">The sequence shown here is derived from an EMBL/GenBank/DDBJ whole genome shotgun (WGS) entry which is preliminary data.</text>
</comment>
<dbReference type="SUPFAM" id="SSF52402">
    <property type="entry name" value="Adenine nucleotide alpha hydrolases-like"/>
    <property type="match status" value="2"/>
</dbReference>
<keyword evidence="7" id="KW-1185">Reference proteome</keyword>
<evidence type="ECO:0000259" key="5">
    <source>
        <dbReference type="Pfam" id="PF00582"/>
    </source>
</evidence>
<reference evidence="6 7" key="1">
    <citation type="submission" date="2006-02" db="EMBL/GenBank/DDBJ databases">
        <authorList>
            <person name="Moran M.A."/>
            <person name="Kjelleberg S."/>
            <person name="Egan S."/>
            <person name="Saunders N."/>
            <person name="Thomas T."/>
            <person name="Ferriera S."/>
            <person name="Johnson J."/>
            <person name="Kravitz S."/>
            <person name="Halpern A."/>
            <person name="Remington K."/>
            <person name="Beeson K."/>
            <person name="Tran B."/>
            <person name="Rogers Y.-H."/>
            <person name="Friedman R."/>
            <person name="Venter J.C."/>
        </authorList>
    </citation>
    <scope>NUCLEOTIDE SEQUENCE [LARGE SCALE GENOMIC DNA]</scope>
    <source>
        <strain evidence="6 7">D2</strain>
    </source>
</reference>
<comment type="function">
    <text evidence="4">Required for resistance to DNA-damaging agents.</text>
</comment>
<evidence type="ECO:0000256" key="1">
    <source>
        <dbReference type="ARBA" id="ARBA00004496"/>
    </source>
</evidence>
<evidence type="ECO:0000256" key="2">
    <source>
        <dbReference type="ARBA" id="ARBA00008791"/>
    </source>
</evidence>
<dbReference type="EMBL" id="AAOH01000002">
    <property type="protein sequence ID" value="EAR29295.1"/>
    <property type="molecule type" value="Genomic_DNA"/>
</dbReference>
<dbReference type="AlphaFoldDB" id="A4C5P1"/>
<evidence type="ECO:0000256" key="3">
    <source>
        <dbReference type="ARBA" id="ARBA00022490"/>
    </source>
</evidence>
<dbReference type="PANTHER" id="PTHR47892:SF1">
    <property type="entry name" value="UNIVERSAL STRESS PROTEIN E"/>
    <property type="match status" value="1"/>
</dbReference>
<protein>
    <recommendedName>
        <fullName evidence="5">UspA domain-containing protein</fullName>
    </recommendedName>
</protein>
<dbReference type="eggNOG" id="COG0589">
    <property type="taxonomic scope" value="Bacteria"/>
</dbReference>
<dbReference type="Pfam" id="PF00582">
    <property type="entry name" value="Usp"/>
    <property type="match status" value="2"/>
</dbReference>
<dbReference type="PRINTS" id="PR01438">
    <property type="entry name" value="UNVRSLSTRESS"/>
</dbReference>
<dbReference type="STRING" id="87626.PTD2_10784"/>
<dbReference type="InterPro" id="IPR006015">
    <property type="entry name" value="Universal_stress_UspA"/>
</dbReference>
<comment type="similarity">
    <text evidence="2">Belongs to the universal stress protein A family.</text>
</comment>
<dbReference type="Proteomes" id="UP000006201">
    <property type="component" value="Unassembled WGS sequence"/>
</dbReference>
<dbReference type="HOGENOM" id="CLU_049301_1_3_6"/>
<organism evidence="6 7">
    <name type="scientific">Pseudoalteromonas tunicata D2</name>
    <dbReference type="NCBI Taxonomy" id="87626"/>
    <lineage>
        <taxon>Bacteria</taxon>
        <taxon>Pseudomonadati</taxon>
        <taxon>Pseudomonadota</taxon>
        <taxon>Gammaproteobacteria</taxon>
        <taxon>Alteromonadales</taxon>
        <taxon>Pseudoalteromonadaceae</taxon>
        <taxon>Pseudoalteromonas</taxon>
    </lineage>
</organism>